<dbReference type="PANTHER" id="PTHR43861">
    <property type="entry name" value="TRANS-ACONITATE 2-METHYLTRANSFERASE-RELATED"/>
    <property type="match status" value="1"/>
</dbReference>
<evidence type="ECO:0000313" key="3">
    <source>
        <dbReference type="EMBL" id="OGL55456.1"/>
    </source>
</evidence>
<evidence type="ECO:0000256" key="1">
    <source>
        <dbReference type="ARBA" id="ARBA00022679"/>
    </source>
</evidence>
<proteinExistence type="predicted"/>
<reference evidence="3 4" key="1">
    <citation type="journal article" date="2016" name="Nat. Commun.">
        <title>Thousands of microbial genomes shed light on interconnected biogeochemical processes in an aquifer system.</title>
        <authorList>
            <person name="Anantharaman K."/>
            <person name="Brown C.T."/>
            <person name="Hug L.A."/>
            <person name="Sharon I."/>
            <person name="Castelle C.J."/>
            <person name="Probst A.J."/>
            <person name="Thomas B.C."/>
            <person name="Singh A."/>
            <person name="Wilkins M.J."/>
            <person name="Karaoz U."/>
            <person name="Brodie E.L."/>
            <person name="Williams K.H."/>
            <person name="Hubbard S.S."/>
            <person name="Banfield J.F."/>
        </authorList>
    </citation>
    <scope>NUCLEOTIDE SEQUENCE [LARGE SCALE GENOMIC DNA]</scope>
</reference>
<name>A0A1F7SNV1_9BACT</name>
<dbReference type="Pfam" id="PF03848">
    <property type="entry name" value="TehB"/>
    <property type="match status" value="1"/>
</dbReference>
<feature type="domain" description="Tellurite resistance methyltransferase TehB-like" evidence="2">
    <location>
        <begin position="13"/>
        <end position="178"/>
    </location>
</feature>
<dbReference type="Gene3D" id="3.40.50.150">
    <property type="entry name" value="Vaccinia Virus protein VP39"/>
    <property type="match status" value="1"/>
</dbReference>
<protein>
    <recommendedName>
        <fullName evidence="2">Tellurite resistance methyltransferase TehB-like domain-containing protein</fullName>
    </recommendedName>
</protein>
<dbReference type="AlphaFoldDB" id="A0A1F7SNV1"/>
<accession>A0A1F7SNV1</accession>
<comment type="caution">
    <text evidence="3">The sequence shown here is derived from an EMBL/GenBank/DDBJ whole genome shotgun (WGS) entry which is preliminary data.</text>
</comment>
<gene>
    <name evidence="3" type="ORF">A3G31_01435</name>
</gene>
<evidence type="ECO:0000313" key="4">
    <source>
        <dbReference type="Proteomes" id="UP000178082"/>
    </source>
</evidence>
<dbReference type="PANTHER" id="PTHR43861:SF3">
    <property type="entry name" value="PUTATIVE (AFU_ORTHOLOGUE AFUA_2G14390)-RELATED"/>
    <property type="match status" value="1"/>
</dbReference>
<evidence type="ECO:0000259" key="2">
    <source>
        <dbReference type="Pfam" id="PF03848"/>
    </source>
</evidence>
<dbReference type="EMBL" id="MGDI01000001">
    <property type="protein sequence ID" value="OGL55456.1"/>
    <property type="molecule type" value="Genomic_DNA"/>
</dbReference>
<dbReference type="STRING" id="1817883.A3G31_01435"/>
<keyword evidence="1" id="KW-0808">Transferase</keyword>
<sequence>MYKALTLKKQSWNEKYSEDEYALGIEPAEFLVEHIGRLTKGKALDIAMGEGRNAVYLTKKGYEVDGVEFSEEGIKKALALAQKNNVTINAIRADLEKHEHRIEKEKYDLISCFYYLQRDLFPEIKEGLKKGGMVICQTFTTDNLKYQPHPKNPDHVLQPNELFRYFLDLRIIFYRECVLNNETAVASIIAQKI</sequence>
<dbReference type="InterPro" id="IPR029063">
    <property type="entry name" value="SAM-dependent_MTases_sf"/>
</dbReference>
<dbReference type="Proteomes" id="UP000178082">
    <property type="component" value="Unassembled WGS sequence"/>
</dbReference>
<dbReference type="GO" id="GO:0016740">
    <property type="term" value="F:transferase activity"/>
    <property type="evidence" value="ECO:0007669"/>
    <property type="project" value="UniProtKB-KW"/>
</dbReference>
<dbReference type="SUPFAM" id="SSF53335">
    <property type="entry name" value="S-adenosyl-L-methionine-dependent methyltransferases"/>
    <property type="match status" value="1"/>
</dbReference>
<dbReference type="InterPro" id="IPR015985">
    <property type="entry name" value="TehB-like_dom"/>
</dbReference>
<organism evidence="3 4">
    <name type="scientific">Candidatus Schekmanbacteria bacterium RIFCSPLOWO2_12_FULL_38_15</name>
    <dbReference type="NCBI Taxonomy" id="1817883"/>
    <lineage>
        <taxon>Bacteria</taxon>
        <taxon>Candidatus Schekmaniibacteriota</taxon>
    </lineage>
</organism>